<proteinExistence type="predicted"/>
<feature type="non-terminal residue" evidence="1">
    <location>
        <position position="118"/>
    </location>
</feature>
<name>A0ACC1JW35_9FUNG</name>
<sequence>MPAVPVATNVQESRAPSPVPVATITPPCTAATPSYGPCCAAKTPAEIEAAAMPAPTLATLVLKDGAILQGHSFGAEVKSVSGECVFQTGMVGYPESLTDPSYRGQILVLTYPLVGNYG</sequence>
<dbReference type="EMBL" id="JANBUK010003171">
    <property type="protein sequence ID" value="KAJ2768641.1"/>
    <property type="molecule type" value="Genomic_DNA"/>
</dbReference>
<keyword evidence="2" id="KW-1185">Reference proteome</keyword>
<protein>
    <submittedName>
        <fullName evidence="1">Carbamoyl-phosphate synthase</fullName>
    </submittedName>
</protein>
<evidence type="ECO:0000313" key="2">
    <source>
        <dbReference type="Proteomes" id="UP001140066"/>
    </source>
</evidence>
<organism evidence="1 2">
    <name type="scientific">Coemansia linderi</name>
    <dbReference type="NCBI Taxonomy" id="2663919"/>
    <lineage>
        <taxon>Eukaryota</taxon>
        <taxon>Fungi</taxon>
        <taxon>Fungi incertae sedis</taxon>
        <taxon>Zoopagomycota</taxon>
        <taxon>Kickxellomycotina</taxon>
        <taxon>Kickxellomycetes</taxon>
        <taxon>Kickxellales</taxon>
        <taxon>Kickxellaceae</taxon>
        <taxon>Coemansia</taxon>
    </lineage>
</organism>
<evidence type="ECO:0000313" key="1">
    <source>
        <dbReference type="EMBL" id="KAJ2768641.1"/>
    </source>
</evidence>
<comment type="caution">
    <text evidence="1">The sequence shown here is derived from an EMBL/GenBank/DDBJ whole genome shotgun (WGS) entry which is preliminary data.</text>
</comment>
<dbReference type="Proteomes" id="UP001140066">
    <property type="component" value="Unassembled WGS sequence"/>
</dbReference>
<reference evidence="1" key="1">
    <citation type="submission" date="2022-07" db="EMBL/GenBank/DDBJ databases">
        <title>Phylogenomic reconstructions and comparative analyses of Kickxellomycotina fungi.</title>
        <authorList>
            <person name="Reynolds N.K."/>
            <person name="Stajich J.E."/>
            <person name="Barry K."/>
            <person name="Grigoriev I.V."/>
            <person name="Crous P."/>
            <person name="Smith M.E."/>
        </authorList>
    </citation>
    <scope>NUCLEOTIDE SEQUENCE</scope>
    <source>
        <strain evidence="1">BCRC 34191</strain>
    </source>
</reference>
<accession>A0ACC1JW35</accession>
<gene>
    <name evidence="1" type="primary">URA2_3</name>
    <name evidence="1" type="ORF">GGI18_005553</name>
</gene>